<gene>
    <name evidence="3" type="ORF">Slati_4280300</name>
</gene>
<dbReference type="Pfam" id="PF03732">
    <property type="entry name" value="Retrotrans_gag"/>
    <property type="match status" value="1"/>
</dbReference>
<sequence>MDLDSPSHASEDDGNKSPLSSPCSVSSYSFTRNVAPVMATNATTIEEQLASNAFDWYTDLETGSINGCEQLEQEFLNRFYNTGRTVSMVELTNSHQWKKEPVIDYINRWRNLSLNCKDRLSKASTIEMCIQGCIGAFDILSEESYPNPLKN</sequence>
<dbReference type="PANTHER" id="PTHR33437">
    <property type="entry name" value="OS06G0361200 PROTEIN"/>
    <property type="match status" value="1"/>
</dbReference>
<name>A0AAW2TCP5_9LAMI</name>
<dbReference type="PANTHER" id="PTHR33437:SF2">
    <property type="entry name" value="OS06G0361200 PROTEIN"/>
    <property type="match status" value="1"/>
</dbReference>
<proteinExistence type="predicted"/>
<feature type="region of interest" description="Disordered" evidence="1">
    <location>
        <begin position="1"/>
        <end position="22"/>
    </location>
</feature>
<evidence type="ECO:0000313" key="3">
    <source>
        <dbReference type="EMBL" id="KAL0402504.1"/>
    </source>
</evidence>
<feature type="domain" description="Retrotransposon gag" evidence="2">
    <location>
        <begin position="47"/>
        <end position="132"/>
    </location>
</feature>
<accession>A0AAW2TCP5</accession>
<dbReference type="InterPro" id="IPR005162">
    <property type="entry name" value="Retrotrans_gag_dom"/>
</dbReference>
<dbReference type="AlphaFoldDB" id="A0AAW2TCP5"/>
<organism evidence="3">
    <name type="scientific">Sesamum latifolium</name>
    <dbReference type="NCBI Taxonomy" id="2727402"/>
    <lineage>
        <taxon>Eukaryota</taxon>
        <taxon>Viridiplantae</taxon>
        <taxon>Streptophyta</taxon>
        <taxon>Embryophyta</taxon>
        <taxon>Tracheophyta</taxon>
        <taxon>Spermatophyta</taxon>
        <taxon>Magnoliopsida</taxon>
        <taxon>eudicotyledons</taxon>
        <taxon>Gunneridae</taxon>
        <taxon>Pentapetalae</taxon>
        <taxon>asterids</taxon>
        <taxon>lamiids</taxon>
        <taxon>Lamiales</taxon>
        <taxon>Pedaliaceae</taxon>
        <taxon>Sesamum</taxon>
    </lineage>
</organism>
<protein>
    <recommendedName>
        <fullName evidence="2">Retrotransposon gag domain-containing protein</fullName>
    </recommendedName>
</protein>
<evidence type="ECO:0000259" key="2">
    <source>
        <dbReference type="Pfam" id="PF03732"/>
    </source>
</evidence>
<reference evidence="3" key="2">
    <citation type="journal article" date="2024" name="Plant">
        <title>Genomic evolution and insights into agronomic trait innovations of Sesamum species.</title>
        <authorList>
            <person name="Miao H."/>
            <person name="Wang L."/>
            <person name="Qu L."/>
            <person name="Liu H."/>
            <person name="Sun Y."/>
            <person name="Le M."/>
            <person name="Wang Q."/>
            <person name="Wei S."/>
            <person name="Zheng Y."/>
            <person name="Lin W."/>
            <person name="Duan Y."/>
            <person name="Cao H."/>
            <person name="Xiong S."/>
            <person name="Wang X."/>
            <person name="Wei L."/>
            <person name="Li C."/>
            <person name="Ma Q."/>
            <person name="Ju M."/>
            <person name="Zhao R."/>
            <person name="Li G."/>
            <person name="Mu C."/>
            <person name="Tian Q."/>
            <person name="Mei H."/>
            <person name="Zhang T."/>
            <person name="Gao T."/>
            <person name="Zhang H."/>
        </authorList>
    </citation>
    <scope>NUCLEOTIDE SEQUENCE</scope>
    <source>
        <strain evidence="3">KEN1</strain>
    </source>
</reference>
<dbReference type="EMBL" id="JACGWN010000015">
    <property type="protein sequence ID" value="KAL0402504.1"/>
    <property type="molecule type" value="Genomic_DNA"/>
</dbReference>
<evidence type="ECO:0000256" key="1">
    <source>
        <dbReference type="SAM" id="MobiDB-lite"/>
    </source>
</evidence>
<reference evidence="3" key="1">
    <citation type="submission" date="2020-06" db="EMBL/GenBank/DDBJ databases">
        <authorList>
            <person name="Li T."/>
            <person name="Hu X."/>
            <person name="Zhang T."/>
            <person name="Song X."/>
            <person name="Zhang H."/>
            <person name="Dai N."/>
            <person name="Sheng W."/>
            <person name="Hou X."/>
            <person name="Wei L."/>
        </authorList>
    </citation>
    <scope>NUCLEOTIDE SEQUENCE</scope>
    <source>
        <strain evidence="3">KEN1</strain>
        <tissue evidence="3">Leaf</tissue>
    </source>
</reference>
<comment type="caution">
    <text evidence="3">The sequence shown here is derived from an EMBL/GenBank/DDBJ whole genome shotgun (WGS) entry which is preliminary data.</text>
</comment>